<evidence type="ECO:0000259" key="7">
    <source>
        <dbReference type="PROSITE" id="PS50056"/>
    </source>
</evidence>
<feature type="region of interest" description="Disordered" evidence="5">
    <location>
        <begin position="454"/>
        <end position="499"/>
    </location>
</feature>
<keyword evidence="4" id="KW-0904">Protein phosphatase</keyword>
<dbReference type="EC" id="3.1.3.48" evidence="2"/>
<evidence type="ECO:0000256" key="2">
    <source>
        <dbReference type="ARBA" id="ARBA00013064"/>
    </source>
</evidence>
<dbReference type="CDD" id="cd14498">
    <property type="entry name" value="DSP"/>
    <property type="match status" value="1"/>
</dbReference>
<keyword evidence="3" id="KW-0378">Hydrolase</keyword>
<keyword evidence="9" id="KW-1185">Reference proteome</keyword>
<dbReference type="GO" id="GO:0043409">
    <property type="term" value="P:negative regulation of MAPK cascade"/>
    <property type="evidence" value="ECO:0007669"/>
    <property type="project" value="TreeGrafter"/>
</dbReference>
<dbReference type="AlphaFoldDB" id="A0AAW2ZGT9"/>
<sequence length="652" mass="73047">MDILVYILIRDPLRRPSIQDILQRFNHTWIKAVPQYEKTSVVGVGAGAQENVSIVAVQASEPDYSLPLETPHVVTPVKVNKIHFTSPGAGVLQGGQPMPLQPYPWTKNDTLFYVHKATFVVRNRLYIVSDELANNKSVLNQLGITHVVNCCVGGGNNNQNLLQSNFFYFGMSHSISENSVSAYNEYVRAFEFVRDAIRKRGRVLVYSGKGLSRSGLFVVLYLMNTFNISSYESYLFVKDRRPALRPEILSHFLHFLLRVRKQQQQKNKLLAELQQVGKLKDESAEGSEGLGVDQQPLHSHKKISKINKKIALLLVQHSLKPASPIDANDVSGLLANKRVGRAQSVRVPLPVVPNQTPQKRTKSQHAVDSVSDHGIHWYRCLCGACVVGVVSPFDPIRLHAGNMTFENSPMRSWPGFLQEMRLLYFYDTKYLHMGLTNKDKVLLDPFDVNKHTEVYTEGIPPTPSRKNSGRSSAGSRSGRRGSSRGEVSDEDDDDSDDDEEEIQWIINKCKYCSYMVYARKKEKKVVTKKNLVKDNKATHFSQPPSGGGNVVDQNGRRESLTLHLSGIRENRQGQLRTASAIPAASLQLWSDNGLSNSATPNGEPINEDDLFKSTIKYDIAINTSIKTTQIVTNSNVNGIQDLRPQMFFKGCQ</sequence>
<dbReference type="Pfam" id="PF00782">
    <property type="entry name" value="DSPc"/>
    <property type="match status" value="1"/>
</dbReference>
<dbReference type="Proteomes" id="UP001431209">
    <property type="component" value="Unassembled WGS sequence"/>
</dbReference>
<dbReference type="InterPro" id="IPR000387">
    <property type="entry name" value="Tyr_Pase_dom"/>
</dbReference>
<feature type="compositionally biased region" description="Acidic residues" evidence="5">
    <location>
        <begin position="488"/>
        <end position="499"/>
    </location>
</feature>
<evidence type="ECO:0000256" key="3">
    <source>
        <dbReference type="ARBA" id="ARBA00022801"/>
    </source>
</evidence>
<dbReference type="Gene3D" id="3.90.190.10">
    <property type="entry name" value="Protein tyrosine phosphatase superfamily"/>
    <property type="match status" value="1"/>
</dbReference>
<evidence type="ECO:0000256" key="5">
    <source>
        <dbReference type="SAM" id="MobiDB-lite"/>
    </source>
</evidence>
<dbReference type="InterPro" id="IPR020422">
    <property type="entry name" value="TYR_PHOSPHATASE_DUAL_dom"/>
</dbReference>
<gene>
    <name evidence="8" type="ORF">AKO1_015221</name>
</gene>
<dbReference type="SUPFAM" id="SSF52799">
    <property type="entry name" value="(Phosphotyrosine protein) phosphatases II"/>
    <property type="match status" value="1"/>
</dbReference>
<dbReference type="GO" id="GO:0005737">
    <property type="term" value="C:cytoplasm"/>
    <property type="evidence" value="ECO:0007669"/>
    <property type="project" value="TreeGrafter"/>
</dbReference>
<comment type="caution">
    <text evidence="8">The sequence shown here is derived from an EMBL/GenBank/DDBJ whole genome shotgun (WGS) entry which is preliminary data.</text>
</comment>
<name>A0AAW2ZGT9_9EUKA</name>
<dbReference type="PANTHER" id="PTHR10159:SF519">
    <property type="entry name" value="DUAL SPECIFICITY PROTEIN PHOSPHATASE MPK3"/>
    <property type="match status" value="1"/>
</dbReference>
<proteinExistence type="inferred from homology"/>
<reference evidence="8 9" key="1">
    <citation type="submission" date="2024-03" db="EMBL/GenBank/DDBJ databases">
        <title>The Acrasis kona genome and developmental transcriptomes reveal deep origins of eukaryotic multicellular pathways.</title>
        <authorList>
            <person name="Sheikh S."/>
            <person name="Fu C.-J."/>
            <person name="Brown M.W."/>
            <person name="Baldauf S.L."/>
        </authorList>
    </citation>
    <scope>NUCLEOTIDE SEQUENCE [LARGE SCALE GENOMIC DNA]</scope>
    <source>
        <strain evidence="8 9">ATCC MYA-3509</strain>
    </source>
</reference>
<evidence type="ECO:0000259" key="6">
    <source>
        <dbReference type="PROSITE" id="PS50054"/>
    </source>
</evidence>
<dbReference type="InterPro" id="IPR029021">
    <property type="entry name" value="Prot-tyrosine_phosphatase-like"/>
</dbReference>
<keyword evidence="8" id="KW-0418">Kinase</keyword>
<dbReference type="SMART" id="SM00195">
    <property type="entry name" value="DSPc"/>
    <property type="match status" value="1"/>
</dbReference>
<evidence type="ECO:0000313" key="9">
    <source>
        <dbReference type="Proteomes" id="UP001431209"/>
    </source>
</evidence>
<dbReference type="PANTHER" id="PTHR10159">
    <property type="entry name" value="DUAL SPECIFICITY PROTEIN PHOSPHATASE"/>
    <property type="match status" value="1"/>
</dbReference>
<dbReference type="GO" id="GO:0016301">
    <property type="term" value="F:kinase activity"/>
    <property type="evidence" value="ECO:0007669"/>
    <property type="project" value="UniProtKB-KW"/>
</dbReference>
<feature type="domain" description="Tyrosine-protein phosphatase" evidence="6">
    <location>
        <begin position="116"/>
        <end position="265"/>
    </location>
</feature>
<evidence type="ECO:0000313" key="8">
    <source>
        <dbReference type="EMBL" id="KAL0488025.1"/>
    </source>
</evidence>
<dbReference type="PROSITE" id="PS50054">
    <property type="entry name" value="TYR_PHOSPHATASE_DUAL"/>
    <property type="match status" value="1"/>
</dbReference>
<organism evidence="8 9">
    <name type="scientific">Acrasis kona</name>
    <dbReference type="NCBI Taxonomy" id="1008807"/>
    <lineage>
        <taxon>Eukaryota</taxon>
        <taxon>Discoba</taxon>
        <taxon>Heterolobosea</taxon>
        <taxon>Tetramitia</taxon>
        <taxon>Eutetramitia</taxon>
        <taxon>Acrasidae</taxon>
        <taxon>Acrasis</taxon>
    </lineage>
</organism>
<dbReference type="GO" id="GO:0004725">
    <property type="term" value="F:protein tyrosine phosphatase activity"/>
    <property type="evidence" value="ECO:0007669"/>
    <property type="project" value="UniProtKB-EC"/>
</dbReference>
<dbReference type="InterPro" id="IPR000340">
    <property type="entry name" value="Dual-sp_phosphatase_cat-dom"/>
</dbReference>
<evidence type="ECO:0000256" key="4">
    <source>
        <dbReference type="ARBA" id="ARBA00022912"/>
    </source>
</evidence>
<comment type="similarity">
    <text evidence="1">Belongs to the protein-tyrosine phosphatase family. Non-receptor class dual specificity subfamily.</text>
</comment>
<accession>A0AAW2ZGT9</accession>
<protein>
    <recommendedName>
        <fullName evidence="2">protein-tyrosine-phosphatase</fullName>
        <ecNumber evidence="2">3.1.3.48</ecNumber>
    </recommendedName>
</protein>
<keyword evidence="8" id="KW-0808">Transferase</keyword>
<evidence type="ECO:0000256" key="1">
    <source>
        <dbReference type="ARBA" id="ARBA00008601"/>
    </source>
</evidence>
<feature type="domain" description="Tyrosine specific protein phosphatases" evidence="7">
    <location>
        <begin position="184"/>
        <end position="244"/>
    </location>
</feature>
<dbReference type="PROSITE" id="PS50056">
    <property type="entry name" value="TYR_PHOSPHATASE_2"/>
    <property type="match status" value="1"/>
</dbReference>
<dbReference type="EMBL" id="JAOPGA020001392">
    <property type="protein sequence ID" value="KAL0488025.1"/>
    <property type="molecule type" value="Genomic_DNA"/>
</dbReference>